<name>A0A4D7BC53_9HYPH</name>
<reference evidence="1 2" key="1">
    <citation type="submission" date="2019-04" db="EMBL/GenBank/DDBJ databases">
        <title>Phreatobacter aquaticus sp. nov.</title>
        <authorList>
            <person name="Choi A."/>
        </authorList>
    </citation>
    <scope>NUCLEOTIDE SEQUENCE [LARGE SCALE GENOMIC DNA]</scope>
    <source>
        <strain evidence="1 2">KCTC 52518</strain>
    </source>
</reference>
<dbReference type="Proteomes" id="UP000298781">
    <property type="component" value="Chromosome"/>
</dbReference>
<dbReference type="EMBL" id="CP039690">
    <property type="protein sequence ID" value="QCI65632.1"/>
    <property type="molecule type" value="Genomic_DNA"/>
</dbReference>
<dbReference type="KEGG" id="pstg:E8M01_16310"/>
<dbReference type="Gene3D" id="3.30.2000.10">
    <property type="entry name" value="Phage tail protein-like"/>
    <property type="match status" value="1"/>
</dbReference>
<evidence type="ECO:0000313" key="2">
    <source>
        <dbReference type="Proteomes" id="UP000298781"/>
    </source>
</evidence>
<sequence>MTDTLVPPDHPAGTGSVVLDPSSPIDGICEAAVARLKERLPPRVQIEDFPAKPDDYDFEGYEAAALVIYEGSDFDRAGLRGEQGMAEELRLTVVLLVRSLRGANGAYGLLRDIRTSLHGVSLAGSTGMRPVKCHLDSARDGVYQYQFAFAGQLPAVPVKSGVAMPRTFERR</sequence>
<keyword evidence="2" id="KW-1185">Reference proteome</keyword>
<evidence type="ECO:0008006" key="3">
    <source>
        <dbReference type="Google" id="ProtNLM"/>
    </source>
</evidence>
<dbReference type="AlphaFoldDB" id="A0A4D7BC53"/>
<organism evidence="1 2">
    <name type="scientific">Phreatobacter stygius</name>
    <dbReference type="NCBI Taxonomy" id="1940610"/>
    <lineage>
        <taxon>Bacteria</taxon>
        <taxon>Pseudomonadati</taxon>
        <taxon>Pseudomonadota</taxon>
        <taxon>Alphaproteobacteria</taxon>
        <taxon>Hyphomicrobiales</taxon>
        <taxon>Phreatobacteraceae</taxon>
        <taxon>Phreatobacter</taxon>
    </lineage>
</organism>
<evidence type="ECO:0000313" key="1">
    <source>
        <dbReference type="EMBL" id="QCI65632.1"/>
    </source>
</evidence>
<proteinExistence type="predicted"/>
<protein>
    <recommendedName>
        <fullName evidence="3">DUF1834 family protein</fullName>
    </recommendedName>
</protein>
<gene>
    <name evidence="1" type="ORF">E8M01_16310</name>
</gene>
<dbReference type="Pfam" id="PF09646">
    <property type="entry name" value="Gp37"/>
    <property type="match status" value="1"/>
</dbReference>
<dbReference type="InterPro" id="IPR035934">
    <property type="entry name" value="Phage_tail_protein-like_sf"/>
</dbReference>
<dbReference type="RefSeq" id="WP_136961078.1">
    <property type="nucleotide sequence ID" value="NZ_CP039690.1"/>
</dbReference>
<accession>A0A4D7BC53</accession>
<dbReference type="SUPFAM" id="SSF143749">
    <property type="entry name" value="Phage tail protein-like"/>
    <property type="match status" value="1"/>
</dbReference>
<dbReference type="InterPro" id="IPR018602">
    <property type="entry name" value="Gp37/STM4215"/>
</dbReference>
<dbReference type="InterPro" id="IPR038042">
    <property type="entry name" value="Gp37-like"/>
</dbReference>